<evidence type="ECO:0000256" key="4">
    <source>
        <dbReference type="RuleBase" id="RU363099"/>
    </source>
</evidence>
<dbReference type="Gene3D" id="2.40.480.10">
    <property type="entry name" value="Allene oxide cyclase-like"/>
    <property type="match status" value="1"/>
</dbReference>
<evidence type="ECO:0000313" key="5">
    <source>
        <dbReference type="EMBL" id="KAG6387012.1"/>
    </source>
</evidence>
<proteinExistence type="inferred from homology"/>
<comment type="function">
    <text evidence="4">Dirigent proteins impart stereoselectivity on the phenoxy radical-coupling reaction, yielding optically active lignans from two molecules of coniferyl alcohol in the biosynthesis of lignans, flavonolignans, and alkaloids and thus plays a central role in plant secondary metabolism.</text>
</comment>
<evidence type="ECO:0000256" key="1">
    <source>
        <dbReference type="ARBA" id="ARBA00010746"/>
    </source>
</evidence>
<sequence>MASHKITLALILFLTLFTYSNARLGPIKETELTVYFQDYSSGPNATVIECPPPSSGLNFSTFGAMFCADDPITEGFEDSSALIARGRGLNVISSLDGSSAHVMLSIVFIGGKYNGSSIEIYGNDPRTGYREVPVVGGTGKFRLARGYATFETLNFDPVRSHATIRSNLTVLHY</sequence>
<reference evidence="5" key="1">
    <citation type="submission" date="2018-01" db="EMBL/GenBank/DDBJ databases">
        <authorList>
            <person name="Mao J.F."/>
        </authorList>
    </citation>
    <scope>NUCLEOTIDE SEQUENCE</scope>
    <source>
        <strain evidence="5">Huo1</strain>
        <tissue evidence="5">Leaf</tissue>
    </source>
</reference>
<comment type="subunit">
    <text evidence="2 4">Homodimer.</text>
</comment>
<protein>
    <recommendedName>
        <fullName evidence="4">Dirigent protein</fullName>
    </recommendedName>
</protein>
<dbReference type="AlphaFoldDB" id="A0A8X8YZT8"/>
<gene>
    <name evidence="5" type="ORF">SASPL_152194</name>
</gene>
<evidence type="ECO:0000256" key="3">
    <source>
        <dbReference type="ARBA" id="ARBA00022525"/>
    </source>
</evidence>
<organism evidence="5">
    <name type="scientific">Salvia splendens</name>
    <name type="common">Scarlet sage</name>
    <dbReference type="NCBI Taxonomy" id="180675"/>
    <lineage>
        <taxon>Eukaryota</taxon>
        <taxon>Viridiplantae</taxon>
        <taxon>Streptophyta</taxon>
        <taxon>Embryophyta</taxon>
        <taxon>Tracheophyta</taxon>
        <taxon>Spermatophyta</taxon>
        <taxon>Magnoliopsida</taxon>
        <taxon>eudicotyledons</taxon>
        <taxon>Gunneridae</taxon>
        <taxon>Pentapetalae</taxon>
        <taxon>asterids</taxon>
        <taxon>lamiids</taxon>
        <taxon>Lamiales</taxon>
        <taxon>Lamiaceae</taxon>
        <taxon>Nepetoideae</taxon>
        <taxon>Mentheae</taxon>
        <taxon>Salviinae</taxon>
        <taxon>Salvia</taxon>
        <taxon>Salvia subgen. Calosphace</taxon>
        <taxon>core Calosphace</taxon>
    </lineage>
</organism>
<keyword evidence="4" id="KW-0732">Signal</keyword>
<keyword evidence="4" id="KW-0052">Apoplast</keyword>
<dbReference type="GO" id="GO:0009699">
    <property type="term" value="P:phenylpropanoid biosynthetic process"/>
    <property type="evidence" value="ECO:0007669"/>
    <property type="project" value="UniProtKB-ARBA"/>
</dbReference>
<dbReference type="PANTHER" id="PTHR21495">
    <property type="entry name" value="NUCLEOPORIN-RELATED"/>
    <property type="match status" value="1"/>
</dbReference>
<dbReference type="Proteomes" id="UP000298416">
    <property type="component" value="Unassembled WGS sequence"/>
</dbReference>
<evidence type="ECO:0000256" key="2">
    <source>
        <dbReference type="ARBA" id="ARBA00011738"/>
    </source>
</evidence>
<reference evidence="5" key="2">
    <citation type="submission" date="2020-08" db="EMBL/GenBank/DDBJ databases">
        <title>Plant Genome Project.</title>
        <authorList>
            <person name="Zhang R.-G."/>
        </authorList>
    </citation>
    <scope>NUCLEOTIDE SEQUENCE</scope>
    <source>
        <strain evidence="5">Huo1</strain>
        <tissue evidence="5">Leaf</tissue>
    </source>
</reference>
<evidence type="ECO:0000313" key="6">
    <source>
        <dbReference type="Proteomes" id="UP000298416"/>
    </source>
</evidence>
<comment type="subcellular location">
    <subcellularLocation>
        <location evidence="4">Secreted</location>
        <location evidence="4">Extracellular space</location>
        <location evidence="4">Apoplast</location>
    </subcellularLocation>
</comment>
<dbReference type="InterPro" id="IPR004265">
    <property type="entry name" value="Dirigent"/>
</dbReference>
<keyword evidence="3 4" id="KW-0964">Secreted</keyword>
<dbReference type="EMBL" id="PNBA02000021">
    <property type="protein sequence ID" value="KAG6387012.1"/>
    <property type="molecule type" value="Genomic_DNA"/>
</dbReference>
<accession>A0A8X8YZT8</accession>
<dbReference type="Pfam" id="PF03018">
    <property type="entry name" value="Dirigent"/>
    <property type="match status" value="1"/>
</dbReference>
<dbReference type="GO" id="GO:0048046">
    <property type="term" value="C:apoplast"/>
    <property type="evidence" value="ECO:0007669"/>
    <property type="project" value="UniProtKB-SubCell"/>
</dbReference>
<comment type="similarity">
    <text evidence="1 4">Belongs to the plant dirigent protein family.</text>
</comment>
<feature type="chain" id="PRO_5036517035" description="Dirigent protein" evidence="4">
    <location>
        <begin position="23"/>
        <end position="173"/>
    </location>
</feature>
<name>A0A8X8YZT8_SALSN</name>
<keyword evidence="6" id="KW-1185">Reference proteome</keyword>
<comment type="caution">
    <text evidence="5">The sequence shown here is derived from an EMBL/GenBank/DDBJ whole genome shotgun (WGS) entry which is preliminary data.</text>
</comment>
<dbReference type="InterPro" id="IPR044859">
    <property type="entry name" value="Allene_oxi_cyc_Dirigent"/>
</dbReference>
<feature type="signal peptide" evidence="4">
    <location>
        <begin position="1"/>
        <end position="22"/>
    </location>
</feature>